<name>A0A7Z2J6N8_9BURK</name>
<dbReference type="Proteomes" id="UP000434209">
    <property type="component" value="Chromosome 1"/>
</dbReference>
<proteinExistence type="predicted"/>
<dbReference type="EMBL" id="CP046909">
    <property type="protein sequence ID" value="QGZ53632.1"/>
    <property type="molecule type" value="Genomic_DNA"/>
</dbReference>
<sequence length="47" mass="4614">MIDLGANSQGHGLLCAQLVRDAGQCASCGGAAGHFQPLCGAQRGSDA</sequence>
<reference evidence="1 2" key="1">
    <citation type="submission" date="2019-12" db="EMBL/GenBank/DDBJ databases">
        <title>Paraburkholderia acidiphila 7Q-K02 sp. nov and Paraburkholderia acidisoli DHF22 sp. nov., two strains isolated from forest soil.</title>
        <authorList>
            <person name="Gao Z."/>
            <person name="Qiu L."/>
        </authorList>
    </citation>
    <scope>NUCLEOTIDE SEQUENCE [LARGE SCALE GENOMIC DNA]</scope>
    <source>
        <strain evidence="1 2">7Q-K02</strain>
    </source>
</reference>
<dbReference type="KEGG" id="pacp:FAZ97_01205"/>
<evidence type="ECO:0000313" key="1">
    <source>
        <dbReference type="EMBL" id="QGZ53632.1"/>
    </source>
</evidence>
<protein>
    <submittedName>
        <fullName evidence="1">Uncharacterized protein</fullName>
    </submittedName>
</protein>
<accession>A0A7Z2J6N8</accession>
<gene>
    <name evidence="1" type="ORF">FAZ97_01205</name>
</gene>
<dbReference type="AlphaFoldDB" id="A0A7Z2J6N8"/>
<dbReference type="RefSeq" id="WP_158756814.1">
    <property type="nucleotide sequence ID" value="NZ_CP046909.1"/>
</dbReference>
<evidence type="ECO:0000313" key="2">
    <source>
        <dbReference type="Proteomes" id="UP000434209"/>
    </source>
</evidence>
<organism evidence="1 2">
    <name type="scientific">Paraburkholderia acidiphila</name>
    <dbReference type="NCBI Taxonomy" id="2571747"/>
    <lineage>
        <taxon>Bacteria</taxon>
        <taxon>Pseudomonadati</taxon>
        <taxon>Pseudomonadota</taxon>
        <taxon>Betaproteobacteria</taxon>
        <taxon>Burkholderiales</taxon>
        <taxon>Burkholderiaceae</taxon>
        <taxon>Paraburkholderia</taxon>
    </lineage>
</organism>
<keyword evidence="2" id="KW-1185">Reference proteome</keyword>